<gene>
    <name evidence="2" type="ORF">AXW67_21850</name>
</gene>
<dbReference type="InterPro" id="IPR036709">
    <property type="entry name" value="Autotransporte_beta_dom_sf"/>
</dbReference>
<protein>
    <recommendedName>
        <fullName evidence="4">Autotransporter domain-containing protein</fullName>
    </recommendedName>
</protein>
<evidence type="ECO:0000313" key="2">
    <source>
        <dbReference type="EMBL" id="OAF11482.1"/>
    </source>
</evidence>
<dbReference type="InterPro" id="IPR012332">
    <property type="entry name" value="Autotransporter_pectin_lyase_C"/>
</dbReference>
<keyword evidence="1" id="KW-0732">Signal</keyword>
<proteinExistence type="predicted"/>
<dbReference type="InterPro" id="IPR011050">
    <property type="entry name" value="Pectin_lyase_fold/virulence"/>
</dbReference>
<keyword evidence="3" id="KW-1185">Reference proteome</keyword>
<comment type="caution">
    <text evidence="2">The sequence shown here is derived from an EMBL/GenBank/DDBJ whole genome shotgun (WGS) entry which is preliminary data.</text>
</comment>
<dbReference type="InterPro" id="IPR013425">
    <property type="entry name" value="Autotrns_rpt"/>
</dbReference>
<accession>A0A176YXI8</accession>
<evidence type="ECO:0000256" key="1">
    <source>
        <dbReference type="ARBA" id="ARBA00022729"/>
    </source>
</evidence>
<evidence type="ECO:0008006" key="4">
    <source>
        <dbReference type="Google" id="ProtNLM"/>
    </source>
</evidence>
<dbReference type="NCBIfam" id="TIGR02601">
    <property type="entry name" value="autotrns_rpt"/>
    <property type="match status" value="4"/>
</dbReference>
<dbReference type="Pfam" id="PF12951">
    <property type="entry name" value="PATR"/>
    <property type="match status" value="5"/>
</dbReference>
<sequence>MGTLIMQTSSGSAAINVQSSNFASDFGYSDTLQLNSNTVITTAPGATFSFGSGTITGAGSLTLAGSGLVTLNTANSYTGGTILNGGNLVLAGAGTLGSTANNLTVNGGNLDLGNSTQTQSGDVTQTGGTIQKGTLNTTSYQMTGGTLASSATVSASTEFDAQAGTVNGVLAGAGALVKSTSGTVTLAGANSYTGGTTINAGTLAISGAGTLGNIANGLTITAGALDLGGTAQTQNGGLTLTGGTVQNGTLASAGLFDVRTGAVSAALAGAGAVMKGTAGTVTFSGANLYTGGTIINAGIFSLSGAGTLGDVANSLKVNGGTLDLGGTAQTQNGGLTLTGGTVQNGTLASTGTFDFRAGAVSAALAGAGAVVKATAGTVTFSGANTYAGTTMINGGTLALSGTGSIASSAVTNDSIFSIAGLTNGGTSIVSLAGTGSVVLGSNSLTLSNASGTFSGAISGTGGLTLTSGTETLSGTNGYTGATTVNGGVLDVEGTITGTSAVTVNAGGVLMGSGTIDPLAVTIRSGGTLAPGNGTPGTSTSIVGSLALQSGAIYLVHVNPATASYASVTDTATLGGATVNAVFAAGNYIEKKYTILSASGGISGTFAPTVVNTNLPTNFKTDLSYDANNAYLNLALAFVPPPNSGLNGNQQAVANALVNSFNANGGIPLVYGRMTAAGLTQASGESGTSSQQTTFNTMGQFVGLLTDPLAARSGAPGSASGAAGFAEEDQASAYAARKRTDAFAMVTKAQPQAFAQRWSVWAAGFGGAQSTDGNAVTGSNDTTSRVFGTAVGADYRFSADTLVVHHSDFDVLIPSHPRIGNFSGGKRISMLRATPGWRRMNPLRSRVRIIWWTDGGLTRKCRWMSASAGGCPNMYE</sequence>
<dbReference type="SUPFAM" id="SSF103515">
    <property type="entry name" value="Autotransporter"/>
    <property type="match status" value="1"/>
</dbReference>
<dbReference type="Gene3D" id="2.160.20.20">
    <property type="match status" value="2"/>
</dbReference>
<dbReference type="AlphaFoldDB" id="A0A176YXI8"/>
<dbReference type="SUPFAM" id="SSF51126">
    <property type="entry name" value="Pectin lyase-like"/>
    <property type="match status" value="1"/>
</dbReference>
<dbReference type="EMBL" id="LSEF01000089">
    <property type="protein sequence ID" value="OAF11482.1"/>
    <property type="molecule type" value="Genomic_DNA"/>
</dbReference>
<dbReference type="Proteomes" id="UP000077173">
    <property type="component" value="Unassembled WGS sequence"/>
</dbReference>
<evidence type="ECO:0000313" key="3">
    <source>
        <dbReference type="Proteomes" id="UP000077173"/>
    </source>
</evidence>
<reference evidence="2 3" key="1">
    <citation type="submission" date="2016-02" db="EMBL/GenBank/DDBJ databases">
        <title>Draft genome sequence of the strain BR 10247T Bradyrhizobium neotropicale isolated from nodules of Centrolobium paraense.</title>
        <authorList>
            <person name="Simoes-Araujo J.L."/>
            <person name="Barauna A.C."/>
            <person name="Silva K."/>
            <person name="Zilli J.E."/>
        </authorList>
    </citation>
    <scope>NUCLEOTIDE SEQUENCE [LARGE SCALE GENOMIC DNA]</scope>
    <source>
        <strain evidence="2 3">BR 10247</strain>
    </source>
</reference>
<name>A0A176YXI8_9BRAD</name>
<organism evidence="2 3">
    <name type="scientific">Bradyrhizobium neotropicale</name>
    <dbReference type="NCBI Taxonomy" id="1497615"/>
    <lineage>
        <taxon>Bacteria</taxon>
        <taxon>Pseudomonadati</taxon>
        <taxon>Pseudomonadota</taxon>
        <taxon>Alphaproteobacteria</taxon>
        <taxon>Hyphomicrobiales</taxon>
        <taxon>Nitrobacteraceae</taxon>
        <taxon>Bradyrhizobium</taxon>
    </lineage>
</organism>